<feature type="binding site" evidence="12">
    <location>
        <position position="92"/>
    </location>
    <ligand>
        <name>UDP-N-acetyl-alpha-D-glucosamine</name>
        <dbReference type="ChEBI" id="CHEBI:57705"/>
    </ligand>
</feature>
<keyword evidence="7 12" id="KW-0573">Peptidoglycan synthesis</keyword>
<feature type="modified residue" description="2-(S-cysteinyl)pyruvic acid O-phosphothioketal" evidence="12">
    <location>
        <position position="116"/>
    </location>
</feature>
<keyword evidence="15" id="KW-1185">Reference proteome</keyword>
<dbReference type="CDD" id="cd01555">
    <property type="entry name" value="UdpNAET"/>
    <property type="match status" value="1"/>
</dbReference>
<dbReference type="NCBIfam" id="TIGR01072">
    <property type="entry name" value="murA"/>
    <property type="match status" value="1"/>
</dbReference>
<evidence type="ECO:0000313" key="15">
    <source>
        <dbReference type="Proteomes" id="UP000190140"/>
    </source>
</evidence>
<comment type="subcellular location">
    <subcellularLocation>
        <location evidence="1 12">Cytoplasm</location>
    </subcellularLocation>
</comment>
<evidence type="ECO:0000256" key="1">
    <source>
        <dbReference type="ARBA" id="ARBA00004496"/>
    </source>
</evidence>
<organism evidence="14 15">
    <name type="scientific">Alkalithermobacter paradoxus</name>
    <dbReference type="NCBI Taxonomy" id="29349"/>
    <lineage>
        <taxon>Bacteria</taxon>
        <taxon>Bacillati</taxon>
        <taxon>Bacillota</taxon>
        <taxon>Clostridia</taxon>
        <taxon>Peptostreptococcales</taxon>
        <taxon>Tepidibacteraceae</taxon>
        <taxon>Alkalithermobacter</taxon>
    </lineage>
</organism>
<evidence type="ECO:0000256" key="10">
    <source>
        <dbReference type="ARBA" id="ARBA00038367"/>
    </source>
</evidence>
<comment type="pathway">
    <text evidence="2 12">Cell wall biogenesis; peptidoglycan biosynthesis.</text>
</comment>
<sequence length="417" mass="44869">MANIVVRKSGPLKGKVKINGAKNAVLPIIAATLLGKGTSVIKEVPNLRDVHVISDLLRYLGAKVEYKDNTLTVDASEIRTCEAPYELVRKMRASFLVMGPLLARFNVSKISMPGGCAIGTRPIDLHLKGFKALGCSVEMDHGFVEARCEKLQGTKIYLDFPSVGATENIMMAAVLAEGTTILENAAEEPEIVDLANFLNKMGANVKGAGTNTIKIKGVSELKGAEHTVIPDRIEAGTYMVAAAITKGDILVENVLLDHLKPVIAKLREVGCEIHEMENAVRVIGPKEIKSVDIKTLPHPGFPTDMQAQFMALLSVANDTSVVIETVFENRFMHVQELNRMGASIKIEGRSAVIQGTPTLQGTSVNATDLRAGAALILAGLVSEGETIIGETYHIDRGYVNIEGNLRALGANIERVKE</sequence>
<dbReference type="EMBL" id="MZGW01000003">
    <property type="protein sequence ID" value="OPJ56073.1"/>
    <property type="molecule type" value="Genomic_DNA"/>
</dbReference>
<dbReference type="HAMAP" id="MF_00111">
    <property type="entry name" value="MurA"/>
    <property type="match status" value="1"/>
</dbReference>
<evidence type="ECO:0000256" key="7">
    <source>
        <dbReference type="ARBA" id="ARBA00022984"/>
    </source>
</evidence>
<evidence type="ECO:0000313" key="14">
    <source>
        <dbReference type="EMBL" id="OPJ56073.1"/>
    </source>
</evidence>
<name>A0A1V4I802_9FIRM</name>
<evidence type="ECO:0000256" key="9">
    <source>
        <dbReference type="ARBA" id="ARBA00023316"/>
    </source>
</evidence>
<dbReference type="InterPro" id="IPR005750">
    <property type="entry name" value="UDP_GlcNAc_COvinyl_MurA"/>
</dbReference>
<evidence type="ECO:0000256" key="5">
    <source>
        <dbReference type="ARBA" id="ARBA00022679"/>
    </source>
</evidence>
<protein>
    <recommendedName>
        <fullName evidence="12">UDP-N-acetylglucosamine 1-carboxyvinyltransferase</fullName>
        <ecNumber evidence="12">2.5.1.7</ecNumber>
    </recommendedName>
    <alternativeName>
        <fullName evidence="12">Enoylpyruvate transferase</fullName>
    </alternativeName>
    <alternativeName>
        <fullName evidence="12">UDP-N-acetylglucosamine enolpyruvyl transferase</fullName>
        <shortName evidence="12">EPT</shortName>
    </alternativeName>
</protein>
<dbReference type="InterPro" id="IPR036968">
    <property type="entry name" value="Enolpyruvate_Tfrase_sf"/>
</dbReference>
<reference evidence="14 15" key="1">
    <citation type="submission" date="2017-03" db="EMBL/GenBank/DDBJ databases">
        <title>Genome sequence of Clostridium thermoalcaliphilum DSM 7309.</title>
        <authorList>
            <person name="Poehlein A."/>
            <person name="Daniel R."/>
        </authorList>
    </citation>
    <scope>NUCLEOTIDE SEQUENCE [LARGE SCALE GENOMIC DNA]</scope>
    <source>
        <strain evidence="14 15">DSM 7309</strain>
    </source>
</reference>
<dbReference type="GO" id="GO:0051301">
    <property type="term" value="P:cell division"/>
    <property type="evidence" value="ECO:0007669"/>
    <property type="project" value="UniProtKB-KW"/>
</dbReference>
<feature type="binding site" evidence="12">
    <location>
        <begin position="22"/>
        <end position="23"/>
    </location>
    <ligand>
        <name>phosphoenolpyruvate</name>
        <dbReference type="ChEBI" id="CHEBI:58702"/>
    </ligand>
</feature>
<feature type="domain" description="Enolpyruvate transferase" evidence="13">
    <location>
        <begin position="6"/>
        <end position="405"/>
    </location>
</feature>
<dbReference type="InterPro" id="IPR001986">
    <property type="entry name" value="Enolpyruvate_Tfrase_dom"/>
</dbReference>
<evidence type="ECO:0000259" key="13">
    <source>
        <dbReference type="Pfam" id="PF00275"/>
    </source>
</evidence>
<dbReference type="EC" id="2.5.1.7" evidence="12"/>
<dbReference type="STRING" id="29349.CLOTH_12510"/>
<dbReference type="InterPro" id="IPR013792">
    <property type="entry name" value="RNA3'P_cycl/enolpyr_Trfase_a/b"/>
</dbReference>
<feature type="binding site" evidence="12">
    <location>
        <position position="304"/>
    </location>
    <ligand>
        <name>UDP-N-acetyl-alpha-D-glucosamine</name>
        <dbReference type="ChEBI" id="CHEBI:57705"/>
    </ligand>
</feature>
<gene>
    <name evidence="14" type="primary">murAA_2</name>
    <name evidence="12" type="synonym">murA</name>
    <name evidence="14" type="ORF">CLOTH_12510</name>
</gene>
<dbReference type="GO" id="GO:0019277">
    <property type="term" value="P:UDP-N-acetylgalactosamine biosynthetic process"/>
    <property type="evidence" value="ECO:0007669"/>
    <property type="project" value="InterPro"/>
</dbReference>
<keyword evidence="9 12" id="KW-0961">Cell wall biogenesis/degradation</keyword>
<dbReference type="RefSeq" id="WP_169835133.1">
    <property type="nucleotide sequence ID" value="NZ_MZGW01000003.1"/>
</dbReference>
<evidence type="ECO:0000256" key="12">
    <source>
        <dbReference type="HAMAP-Rule" id="MF_00111"/>
    </source>
</evidence>
<dbReference type="InterPro" id="IPR050068">
    <property type="entry name" value="MurA_subfamily"/>
</dbReference>
<evidence type="ECO:0000256" key="4">
    <source>
        <dbReference type="ARBA" id="ARBA00022618"/>
    </source>
</evidence>
<dbReference type="UniPathway" id="UPA00219"/>
<dbReference type="GO" id="GO:0008760">
    <property type="term" value="F:UDP-N-acetylglucosamine 1-carboxyvinyltransferase activity"/>
    <property type="evidence" value="ECO:0007669"/>
    <property type="project" value="UniProtKB-UniRule"/>
</dbReference>
<evidence type="ECO:0000256" key="8">
    <source>
        <dbReference type="ARBA" id="ARBA00023306"/>
    </source>
</evidence>
<keyword evidence="8 12" id="KW-0131">Cell cycle</keyword>
<dbReference type="GO" id="GO:0008360">
    <property type="term" value="P:regulation of cell shape"/>
    <property type="evidence" value="ECO:0007669"/>
    <property type="project" value="UniProtKB-KW"/>
</dbReference>
<dbReference type="PANTHER" id="PTHR43783:SF1">
    <property type="entry name" value="UDP-N-ACETYLGLUCOSAMINE 1-CARBOXYVINYLTRANSFERASE"/>
    <property type="match status" value="1"/>
</dbReference>
<dbReference type="FunFam" id="3.65.10.10:FF:000001">
    <property type="entry name" value="UDP-N-acetylglucosamine 1-carboxyvinyltransferase"/>
    <property type="match status" value="1"/>
</dbReference>
<comment type="caution">
    <text evidence="12">Lacks conserved residue(s) required for the propagation of feature annotation.</text>
</comment>
<dbReference type="NCBIfam" id="NF009470">
    <property type="entry name" value="PRK12830.1"/>
    <property type="match status" value="1"/>
</dbReference>
<proteinExistence type="inferred from homology"/>
<dbReference type="Pfam" id="PF00275">
    <property type="entry name" value="EPSP_synthase"/>
    <property type="match status" value="1"/>
</dbReference>
<keyword evidence="4 12" id="KW-0132">Cell division</keyword>
<dbReference type="NCBIfam" id="NF006873">
    <property type="entry name" value="PRK09369.1"/>
    <property type="match status" value="1"/>
</dbReference>
<dbReference type="PANTHER" id="PTHR43783">
    <property type="entry name" value="UDP-N-ACETYLGLUCOSAMINE 1-CARBOXYVINYLTRANSFERASE"/>
    <property type="match status" value="1"/>
</dbReference>
<comment type="function">
    <text evidence="12">Cell wall formation. Adds enolpyruvyl to UDP-N-acetylglucosamine.</text>
</comment>
<feature type="binding site" evidence="12">
    <location>
        <position position="326"/>
    </location>
    <ligand>
        <name>UDP-N-acetyl-alpha-D-glucosamine</name>
        <dbReference type="ChEBI" id="CHEBI:57705"/>
    </ligand>
</feature>
<evidence type="ECO:0000256" key="6">
    <source>
        <dbReference type="ARBA" id="ARBA00022960"/>
    </source>
</evidence>
<dbReference type="GO" id="GO:0005737">
    <property type="term" value="C:cytoplasm"/>
    <property type="evidence" value="ECO:0007669"/>
    <property type="project" value="UniProtKB-SubCell"/>
</dbReference>
<dbReference type="AlphaFoldDB" id="A0A1V4I802"/>
<keyword evidence="3 12" id="KW-0963">Cytoplasm</keyword>
<accession>A0A1V4I802</accession>
<evidence type="ECO:0000256" key="11">
    <source>
        <dbReference type="ARBA" id="ARBA00047527"/>
    </source>
</evidence>
<dbReference type="GO" id="GO:0009252">
    <property type="term" value="P:peptidoglycan biosynthetic process"/>
    <property type="evidence" value="ECO:0007669"/>
    <property type="project" value="UniProtKB-UniRule"/>
</dbReference>
<keyword evidence="6 12" id="KW-0133">Cell shape</keyword>
<evidence type="ECO:0000256" key="3">
    <source>
        <dbReference type="ARBA" id="ARBA00022490"/>
    </source>
</evidence>
<dbReference type="GO" id="GO:0071555">
    <property type="term" value="P:cell wall organization"/>
    <property type="evidence" value="ECO:0007669"/>
    <property type="project" value="UniProtKB-KW"/>
</dbReference>
<dbReference type="Proteomes" id="UP000190140">
    <property type="component" value="Unassembled WGS sequence"/>
</dbReference>
<evidence type="ECO:0000256" key="2">
    <source>
        <dbReference type="ARBA" id="ARBA00004752"/>
    </source>
</evidence>
<feature type="binding site" evidence="12">
    <location>
        <begin position="121"/>
        <end position="125"/>
    </location>
    <ligand>
        <name>UDP-N-acetyl-alpha-D-glucosamine</name>
        <dbReference type="ChEBI" id="CHEBI:57705"/>
    </ligand>
</feature>
<keyword evidence="5 12" id="KW-0808">Transferase</keyword>
<comment type="catalytic activity">
    <reaction evidence="11 12">
        <text>phosphoenolpyruvate + UDP-N-acetyl-alpha-D-glucosamine = UDP-N-acetyl-3-O-(1-carboxyvinyl)-alpha-D-glucosamine + phosphate</text>
        <dbReference type="Rhea" id="RHEA:18681"/>
        <dbReference type="ChEBI" id="CHEBI:43474"/>
        <dbReference type="ChEBI" id="CHEBI:57705"/>
        <dbReference type="ChEBI" id="CHEBI:58702"/>
        <dbReference type="ChEBI" id="CHEBI:68483"/>
        <dbReference type="EC" id="2.5.1.7"/>
    </reaction>
</comment>
<feature type="active site" description="Proton donor" evidence="12">
    <location>
        <position position="116"/>
    </location>
</feature>
<dbReference type="SUPFAM" id="SSF55205">
    <property type="entry name" value="EPT/RTPC-like"/>
    <property type="match status" value="1"/>
</dbReference>
<keyword evidence="12" id="KW-0670">Pyruvate</keyword>
<comment type="caution">
    <text evidence="14">The sequence shown here is derived from an EMBL/GenBank/DDBJ whole genome shotgun (WGS) entry which is preliminary data.</text>
</comment>
<dbReference type="Gene3D" id="3.65.10.10">
    <property type="entry name" value="Enolpyruvate transferase domain"/>
    <property type="match status" value="2"/>
</dbReference>
<comment type="similarity">
    <text evidence="10 12">Belongs to the EPSP synthase family. MurA subfamily.</text>
</comment>